<dbReference type="STRING" id="154538.A0A1M2W5B8"/>
<feature type="compositionally biased region" description="Polar residues" evidence="1">
    <location>
        <begin position="124"/>
        <end position="142"/>
    </location>
</feature>
<feature type="region of interest" description="Disordered" evidence="1">
    <location>
        <begin position="1"/>
        <end position="20"/>
    </location>
</feature>
<name>A0A1M2W5B8_TRAPU</name>
<dbReference type="OrthoDB" id="2757440at2759"/>
<comment type="caution">
    <text evidence="3">The sequence shown here is derived from an EMBL/GenBank/DDBJ whole genome shotgun (WGS) entry which is preliminary data.</text>
</comment>
<reference evidence="3 4" key="1">
    <citation type="submission" date="2016-10" db="EMBL/GenBank/DDBJ databases">
        <title>Genome sequence of the basidiomycete white-rot fungus Trametes pubescens.</title>
        <authorList>
            <person name="Makela M.R."/>
            <person name="Granchi Z."/>
            <person name="Peng M."/>
            <person name="De Vries R.P."/>
            <person name="Grigoriev I."/>
            <person name="Riley R."/>
            <person name="Hilden K."/>
        </authorList>
    </citation>
    <scope>NUCLEOTIDE SEQUENCE [LARGE SCALE GENOMIC DNA]</scope>
    <source>
        <strain evidence="3 4">FBCC735</strain>
    </source>
</reference>
<organism evidence="3 4">
    <name type="scientific">Trametes pubescens</name>
    <name type="common">White-rot fungus</name>
    <dbReference type="NCBI Taxonomy" id="154538"/>
    <lineage>
        <taxon>Eukaryota</taxon>
        <taxon>Fungi</taxon>
        <taxon>Dikarya</taxon>
        <taxon>Basidiomycota</taxon>
        <taxon>Agaricomycotina</taxon>
        <taxon>Agaricomycetes</taxon>
        <taxon>Polyporales</taxon>
        <taxon>Polyporaceae</taxon>
        <taxon>Trametes</taxon>
    </lineage>
</organism>
<dbReference type="Pfam" id="PF25597">
    <property type="entry name" value="SH3_retrovirus"/>
    <property type="match status" value="1"/>
</dbReference>
<evidence type="ECO:0000313" key="3">
    <source>
        <dbReference type="EMBL" id="OJT15064.1"/>
    </source>
</evidence>
<dbReference type="AlphaFoldDB" id="A0A1M2W5B8"/>
<dbReference type="Proteomes" id="UP000184267">
    <property type="component" value="Unassembled WGS sequence"/>
</dbReference>
<accession>A0A1M2W5B8</accession>
<keyword evidence="4" id="KW-1185">Reference proteome</keyword>
<proteinExistence type="predicted"/>
<protein>
    <recommendedName>
        <fullName evidence="2">Retroviral polymerase SH3-like domain-containing protein</fullName>
    </recommendedName>
</protein>
<feature type="compositionally biased region" description="Low complexity" evidence="1">
    <location>
        <begin position="95"/>
        <end position="108"/>
    </location>
</feature>
<gene>
    <name evidence="3" type="ORF">TRAPUB_8381</name>
</gene>
<evidence type="ECO:0000313" key="4">
    <source>
        <dbReference type="Proteomes" id="UP000184267"/>
    </source>
</evidence>
<feature type="region of interest" description="Disordered" evidence="1">
    <location>
        <begin position="95"/>
        <end position="171"/>
    </location>
</feature>
<evidence type="ECO:0000256" key="1">
    <source>
        <dbReference type="SAM" id="MobiDB-lite"/>
    </source>
</evidence>
<sequence length="257" mass="28117">MTLGKNTPGTTPHEVATDEKPDLSRLPRFGVKFWILQQNVGKLDPKSKPGWWIGYSLESKGHKIYWPECCTVSIEHDVRFKPDAEVLVDVVLNTPDSPSTSSSSSSSSPSPPYTPKLKTPKTTAVTLPSVSSPKASQEQTSLKPIVAEQDAPEEPAEPVAEGRPKRKHKRSTWVRNLQAGVRTTGSRGAQRVLSSILGEDAQLAAEFWEEMENEGELEDGTTQDTTPFDSPLFALAALGSDNEPTYREAMAGSDKER</sequence>
<dbReference type="InterPro" id="IPR057670">
    <property type="entry name" value="SH3_retrovirus"/>
</dbReference>
<evidence type="ECO:0000259" key="2">
    <source>
        <dbReference type="Pfam" id="PF25597"/>
    </source>
</evidence>
<dbReference type="EMBL" id="MNAD01000201">
    <property type="protein sequence ID" value="OJT15064.1"/>
    <property type="molecule type" value="Genomic_DNA"/>
</dbReference>
<feature type="compositionally biased region" description="Polar residues" evidence="1">
    <location>
        <begin position="1"/>
        <end position="10"/>
    </location>
</feature>
<feature type="domain" description="Retroviral polymerase SH3-like" evidence="2">
    <location>
        <begin position="35"/>
        <end position="83"/>
    </location>
</feature>